<evidence type="ECO:0000313" key="2">
    <source>
        <dbReference type="EMBL" id="CAA9350272.1"/>
    </source>
</evidence>
<feature type="compositionally biased region" description="Basic residues" evidence="1">
    <location>
        <begin position="37"/>
        <end position="48"/>
    </location>
</feature>
<gene>
    <name evidence="2" type="ORF">AVDCRST_MAG72-1402</name>
</gene>
<dbReference type="EMBL" id="CADCUJ010000059">
    <property type="protein sequence ID" value="CAA9350272.1"/>
    <property type="molecule type" value="Genomic_DNA"/>
</dbReference>
<feature type="non-terminal residue" evidence="2">
    <location>
        <position position="93"/>
    </location>
</feature>
<protein>
    <submittedName>
        <fullName evidence="2">Transglycosylase-associated protein</fullName>
    </submittedName>
</protein>
<feature type="region of interest" description="Disordered" evidence="1">
    <location>
        <begin position="1"/>
        <end position="72"/>
    </location>
</feature>
<evidence type="ECO:0000256" key="1">
    <source>
        <dbReference type="SAM" id="MobiDB-lite"/>
    </source>
</evidence>
<dbReference type="AlphaFoldDB" id="A0A6J4M5S7"/>
<accession>A0A6J4M5S7</accession>
<reference evidence="2" key="1">
    <citation type="submission" date="2020-02" db="EMBL/GenBank/DDBJ databases">
        <authorList>
            <person name="Meier V. D."/>
        </authorList>
    </citation>
    <scope>NUCLEOTIDE SEQUENCE</scope>
    <source>
        <strain evidence="2">AVDCRST_MAG72</strain>
    </source>
</reference>
<organism evidence="2">
    <name type="scientific">uncultured Nocardioidaceae bacterium</name>
    <dbReference type="NCBI Taxonomy" id="253824"/>
    <lineage>
        <taxon>Bacteria</taxon>
        <taxon>Bacillati</taxon>
        <taxon>Actinomycetota</taxon>
        <taxon>Actinomycetes</taxon>
        <taxon>Propionibacteriales</taxon>
        <taxon>Nocardioidaceae</taxon>
        <taxon>environmental samples</taxon>
    </lineage>
</organism>
<sequence>GNRQRLHRHPGRHRLGHPGPTDHPGSTGDRLDPHVHPRDRRSLHRWLPGRRTGPRCVVAGLPGPARRGRRTRVAGFGVDALERPEPEAHPQAL</sequence>
<feature type="non-terminal residue" evidence="2">
    <location>
        <position position="1"/>
    </location>
</feature>
<feature type="compositionally biased region" description="Basic residues" evidence="1">
    <location>
        <begin position="1"/>
        <end position="16"/>
    </location>
</feature>
<name>A0A6J4M5S7_9ACTN</name>
<proteinExistence type="predicted"/>